<feature type="region of interest" description="Disordered" evidence="1">
    <location>
        <begin position="186"/>
        <end position="214"/>
    </location>
</feature>
<feature type="chain" id="PRO_5019556680" evidence="2">
    <location>
        <begin position="30"/>
        <end position="323"/>
    </location>
</feature>
<dbReference type="Gene3D" id="2.30.110.10">
    <property type="entry name" value="Electron Transport, Fmn-binding Protein, Chain A"/>
    <property type="match status" value="1"/>
</dbReference>
<evidence type="ECO:0000256" key="1">
    <source>
        <dbReference type="SAM" id="MobiDB-lite"/>
    </source>
</evidence>
<keyword evidence="2" id="KW-0732">Signal</keyword>
<dbReference type="PANTHER" id="PTHR28243:SF1">
    <property type="entry name" value="PYRIDOXAMINE 5'-PHOSPHATE OXIDASE ALR4036 FAMILY FMN-BINDING DOMAIN-CONTAINING PROTEIN"/>
    <property type="match status" value="1"/>
</dbReference>
<dbReference type="InterPro" id="IPR024624">
    <property type="entry name" value="Pyridox_Oxase_Alr4036_FMN-bd"/>
</dbReference>
<dbReference type="InterPro" id="IPR012349">
    <property type="entry name" value="Split_barrel_FMN-bd"/>
</dbReference>
<dbReference type="EMBL" id="OUUZ01000011">
    <property type="protein sequence ID" value="SPQ23747.1"/>
    <property type="molecule type" value="Genomic_DNA"/>
</dbReference>
<dbReference type="Pfam" id="PF12766">
    <property type="entry name" value="Pyridox_oxase_2"/>
    <property type="match status" value="1"/>
</dbReference>
<feature type="signal peptide" evidence="2">
    <location>
        <begin position="1"/>
        <end position="29"/>
    </location>
</feature>
<feature type="compositionally biased region" description="Acidic residues" evidence="1">
    <location>
        <begin position="199"/>
        <end position="213"/>
    </location>
</feature>
<proteinExistence type="predicted"/>
<dbReference type="GO" id="GO:0010181">
    <property type="term" value="F:FMN binding"/>
    <property type="evidence" value="ECO:0007669"/>
    <property type="project" value="InterPro"/>
</dbReference>
<evidence type="ECO:0000259" key="3">
    <source>
        <dbReference type="Pfam" id="PF12766"/>
    </source>
</evidence>
<evidence type="ECO:0000313" key="4">
    <source>
        <dbReference type="EMBL" id="SPQ23747.1"/>
    </source>
</evidence>
<feature type="domain" description="Pyridoxamine 5'-phosphate oxidase Alr4036 family FMN-binding" evidence="3">
    <location>
        <begin position="8"/>
        <end position="130"/>
    </location>
</feature>
<name>A0A446BMM6_9PEZI</name>
<feature type="region of interest" description="Disordered" evidence="1">
    <location>
        <begin position="62"/>
        <end position="87"/>
    </location>
</feature>
<gene>
    <name evidence="4" type="ORF">TT172_LOCUS6166</name>
</gene>
<organism evidence="4 5">
    <name type="scientific">Thermothielavioides terrestris</name>
    <dbReference type="NCBI Taxonomy" id="2587410"/>
    <lineage>
        <taxon>Eukaryota</taxon>
        <taxon>Fungi</taxon>
        <taxon>Dikarya</taxon>
        <taxon>Ascomycota</taxon>
        <taxon>Pezizomycotina</taxon>
        <taxon>Sordariomycetes</taxon>
        <taxon>Sordariomycetidae</taxon>
        <taxon>Sordariales</taxon>
        <taxon>Chaetomiaceae</taxon>
        <taxon>Thermothielavioides</taxon>
    </lineage>
</organism>
<dbReference type="PANTHER" id="PTHR28243">
    <property type="entry name" value="AGL049CP"/>
    <property type="match status" value="1"/>
</dbReference>
<dbReference type="Proteomes" id="UP000289323">
    <property type="component" value="Unassembled WGS sequence"/>
</dbReference>
<accession>A0A446BMM6</accession>
<reference evidence="4 5" key="1">
    <citation type="submission" date="2018-04" db="EMBL/GenBank/DDBJ databases">
        <authorList>
            <person name="Huttner S."/>
            <person name="Dainat J."/>
        </authorList>
    </citation>
    <scope>NUCLEOTIDE SEQUENCE [LARGE SCALE GENOMIC DNA]</scope>
</reference>
<evidence type="ECO:0000313" key="5">
    <source>
        <dbReference type="Proteomes" id="UP000289323"/>
    </source>
</evidence>
<sequence length="323" mass="34255">MSAPPAPAPWRAPFLAHISLLPTPTFTLATLHPAPPAEAPSPAMPCLPRARTCVFRGLWASPLPSSSSSSSSRNKAPRNPPLYESDLPVFTTDARTDKVAEILDSGSGEAIAASGGATGGGGPVEAVFWVDAAPRGGSGGGGGGSRVRTQWRVRGRALVLGPDADADGAAAVREVLRRRMRRVRAGGAGGTLGGKEGEAEGEGEGEEEEEEEGWSFAREVTAHFGNLSPLMRGSFRAPPPGTPIAYHTEKGEAVGQRLDDLEDPVARRNFRVVVIVPDEVDQVDLSDELRPRRWLYVYRGESGESKLPGGEVIGEWEKVEVWP</sequence>
<dbReference type="AlphaFoldDB" id="A0A446BMM6"/>
<dbReference type="SUPFAM" id="SSF50475">
    <property type="entry name" value="FMN-binding split barrel"/>
    <property type="match status" value="1"/>
</dbReference>
<protein>
    <submittedName>
        <fullName evidence="4">79edc2a7-b16c-4ff6-b653-ce9d61058cbe</fullName>
    </submittedName>
</protein>
<evidence type="ECO:0000256" key="2">
    <source>
        <dbReference type="SAM" id="SignalP"/>
    </source>
</evidence>